<evidence type="ECO:0000313" key="2">
    <source>
        <dbReference type="EMBL" id="KAF7487815.1"/>
    </source>
</evidence>
<dbReference type="Pfam" id="PF09808">
    <property type="entry name" value="SNAPC1"/>
    <property type="match status" value="1"/>
</dbReference>
<evidence type="ECO:0000313" key="3">
    <source>
        <dbReference type="EnsemblMetazoa" id="KAF7487815.1"/>
    </source>
</evidence>
<evidence type="ECO:0000313" key="4">
    <source>
        <dbReference type="Proteomes" id="UP000070412"/>
    </source>
</evidence>
<organism evidence="2">
    <name type="scientific">Sarcoptes scabiei</name>
    <name type="common">Itch mite</name>
    <name type="synonym">Acarus scabiei</name>
    <dbReference type="NCBI Taxonomy" id="52283"/>
    <lineage>
        <taxon>Eukaryota</taxon>
        <taxon>Metazoa</taxon>
        <taxon>Ecdysozoa</taxon>
        <taxon>Arthropoda</taxon>
        <taxon>Chelicerata</taxon>
        <taxon>Arachnida</taxon>
        <taxon>Acari</taxon>
        <taxon>Acariformes</taxon>
        <taxon>Sarcoptiformes</taxon>
        <taxon>Astigmata</taxon>
        <taxon>Psoroptidia</taxon>
        <taxon>Sarcoptoidea</taxon>
        <taxon>Sarcoptidae</taxon>
        <taxon>Sarcoptinae</taxon>
        <taxon>Sarcoptes</taxon>
    </lineage>
</organism>
<name>A0A834VA45_SARSC</name>
<reference evidence="2" key="2">
    <citation type="submission" date="2020-01" db="EMBL/GenBank/DDBJ databases">
        <authorList>
            <person name="Korhonen P.K.K."/>
            <person name="Guangxu M.G."/>
            <person name="Wang T.W."/>
            <person name="Stroehlein A.J.S."/>
            <person name="Young N.D."/>
            <person name="Ang C.-S.A."/>
            <person name="Fernando D.W.F."/>
            <person name="Lu H.L."/>
            <person name="Taylor S.T."/>
            <person name="Ehtesham M.E.M."/>
            <person name="Najaraj S.H.N."/>
            <person name="Harsha G.H.G."/>
            <person name="Madugundu A.M."/>
            <person name="Renuse S.R."/>
            <person name="Holt D.H."/>
            <person name="Pandey A.P."/>
            <person name="Papenfuss A.P."/>
            <person name="Gasser R.B.G."/>
            <person name="Fischer K.F."/>
        </authorList>
    </citation>
    <scope>NUCLEOTIDE SEQUENCE</scope>
    <source>
        <strain evidence="2">SSS_KF_BRIS2020</strain>
    </source>
</reference>
<dbReference type="GO" id="GO:0042796">
    <property type="term" value="P:snRNA transcription by RNA polymerase III"/>
    <property type="evidence" value="ECO:0007669"/>
    <property type="project" value="TreeGrafter"/>
</dbReference>
<protein>
    <submittedName>
        <fullName evidence="2 3">Uncharacterized protein</fullName>
    </submittedName>
</protein>
<dbReference type="GO" id="GO:0043565">
    <property type="term" value="F:sequence-specific DNA binding"/>
    <property type="evidence" value="ECO:0007669"/>
    <property type="project" value="TreeGrafter"/>
</dbReference>
<proteinExistence type="predicted"/>
<dbReference type="AlphaFoldDB" id="A0A834VA45"/>
<dbReference type="PANTHER" id="PTHR15131">
    <property type="entry name" value="SMALL NUCLEAR RNA ACTIVATING COMPLEX, POLYPEPTIDE 1"/>
    <property type="match status" value="1"/>
</dbReference>
<evidence type="ECO:0000256" key="1">
    <source>
        <dbReference type="SAM" id="Coils"/>
    </source>
</evidence>
<dbReference type="InterPro" id="IPR019188">
    <property type="entry name" value="SNAPC1"/>
</dbReference>
<dbReference type="EMBL" id="WVUK01000066">
    <property type="protein sequence ID" value="KAF7487815.1"/>
    <property type="molecule type" value="Genomic_DNA"/>
</dbReference>
<reference evidence="3" key="3">
    <citation type="submission" date="2022-06" db="UniProtKB">
        <authorList>
            <consortium name="EnsemblMetazoa"/>
        </authorList>
    </citation>
    <scope>IDENTIFICATION</scope>
</reference>
<feature type="coiled-coil region" evidence="1">
    <location>
        <begin position="202"/>
        <end position="229"/>
    </location>
</feature>
<dbReference type="OrthoDB" id="10383253at2759"/>
<keyword evidence="1" id="KW-0175">Coiled coil</keyword>
<dbReference type="Proteomes" id="UP000070412">
    <property type="component" value="Unassembled WGS sequence"/>
</dbReference>
<keyword evidence="4" id="KW-1185">Reference proteome</keyword>
<dbReference type="PANTHER" id="PTHR15131:SF3">
    <property type="entry name" value="SNRNA-ACTIVATING PROTEIN COMPLEX SUBUNIT 1"/>
    <property type="match status" value="1"/>
</dbReference>
<gene>
    <name evidence="2" type="ORF">SSS_1329</name>
</gene>
<dbReference type="GO" id="GO:0019185">
    <property type="term" value="C:snRNA-activating protein complex"/>
    <property type="evidence" value="ECO:0007669"/>
    <property type="project" value="TreeGrafter"/>
</dbReference>
<dbReference type="EnsemblMetazoa" id="SSS_1329s_mrna">
    <property type="protein sequence ID" value="KAF7487815.1"/>
    <property type="gene ID" value="SSS_1329"/>
</dbReference>
<reference evidence="4" key="1">
    <citation type="journal article" date="2020" name="PLoS Negl. Trop. Dis.">
        <title>High-quality nuclear genome for Sarcoptes scabiei-A critical resource for a neglected parasite.</title>
        <authorList>
            <person name="Korhonen P.K."/>
            <person name="Gasser R.B."/>
            <person name="Ma G."/>
            <person name="Wang T."/>
            <person name="Stroehlein A.J."/>
            <person name="Young N.D."/>
            <person name="Ang C.S."/>
            <person name="Fernando D.D."/>
            <person name="Lu H.C."/>
            <person name="Taylor S."/>
            <person name="Reynolds S.L."/>
            <person name="Mofiz E."/>
            <person name="Najaraj S.H."/>
            <person name="Gowda H."/>
            <person name="Madugundu A."/>
            <person name="Renuse S."/>
            <person name="Holt D."/>
            <person name="Pandey A."/>
            <person name="Papenfuss A.T."/>
            <person name="Fischer K."/>
        </authorList>
    </citation>
    <scope>NUCLEOTIDE SEQUENCE [LARGE SCALE GENOMIC DNA]</scope>
</reference>
<sequence length="241" mass="28454">MNELHYNFNEFYGKFLADCIEKNTLDSQVSSDSIENDSTTQKSTTIACTATSQTNDLEIFNINFETFLNCFKKTKFANKFLHKQTSRTIVDRFEEISSVSLRNIAAENPIELRLFSFYLIYTLWFIVNRLFNQFIKIRVDTISSQKIHRLMDDALKMKQFDIVVAYRKLFVSNAFAFCRNQSRLGPYYKDDLIKSNNSLANLETESDVFEDLRKNLDDYNNVLKEFKSIPNLDNYFYYQKN</sequence>
<dbReference type="GO" id="GO:0042795">
    <property type="term" value="P:snRNA transcription by RNA polymerase II"/>
    <property type="evidence" value="ECO:0007669"/>
    <property type="project" value="TreeGrafter"/>
</dbReference>
<accession>A0A834VA45</accession>